<feature type="compositionally biased region" description="Basic residues" evidence="1">
    <location>
        <begin position="256"/>
        <end position="266"/>
    </location>
</feature>
<feature type="domain" description="Transposase IS4-like" evidence="2">
    <location>
        <begin position="64"/>
        <end position="171"/>
    </location>
</feature>
<protein>
    <submittedName>
        <fullName evidence="3">Transposase DDE domain-containing protein</fullName>
    </submittedName>
</protein>
<dbReference type="Pfam" id="PF01609">
    <property type="entry name" value="DDE_Tnp_1"/>
    <property type="match status" value="1"/>
</dbReference>
<dbReference type="InterPro" id="IPR047654">
    <property type="entry name" value="IS1634_transpos"/>
</dbReference>
<dbReference type="GO" id="GO:0003677">
    <property type="term" value="F:DNA binding"/>
    <property type="evidence" value="ECO:0007669"/>
    <property type="project" value="InterPro"/>
</dbReference>
<evidence type="ECO:0000313" key="4">
    <source>
        <dbReference type="Proteomes" id="UP000183180"/>
    </source>
</evidence>
<organism evidence="3 4">
    <name type="scientific">Gordonia westfalica</name>
    <dbReference type="NCBI Taxonomy" id="158898"/>
    <lineage>
        <taxon>Bacteria</taxon>
        <taxon>Bacillati</taxon>
        <taxon>Actinomycetota</taxon>
        <taxon>Actinomycetes</taxon>
        <taxon>Mycobacteriales</taxon>
        <taxon>Gordoniaceae</taxon>
        <taxon>Gordonia</taxon>
    </lineage>
</organism>
<feature type="region of interest" description="Disordered" evidence="1">
    <location>
        <begin position="202"/>
        <end position="266"/>
    </location>
</feature>
<dbReference type="Proteomes" id="UP000183180">
    <property type="component" value="Unassembled WGS sequence"/>
</dbReference>
<evidence type="ECO:0000256" key="1">
    <source>
        <dbReference type="SAM" id="MobiDB-lite"/>
    </source>
</evidence>
<sequence length="266" mass="29008">MIHLVLARIIEPTSKLDSLRVLEEVGVDTMSYRSLTRRLPRYATVEFRRGLAAACAARAGLGPASLILYDVTTLYFETDKADGFREPGFSKERHLEPQITVGLLTDATGFPLMIEAFEGNRAETATMLPTLRAFMAAHQLCDITVVVDAGMISDANKKAIEAAGLSFILGERIPSIPYLITQWHRNNPDSTPPDGLVLTQPFPAGSKNSAVTRSSTTSTAPIGHAAVCAASTSKSPRLRMRSLARQSAGQAQPVRHAQRRRQKRQP</sequence>
<dbReference type="GO" id="GO:0004803">
    <property type="term" value="F:transposase activity"/>
    <property type="evidence" value="ECO:0007669"/>
    <property type="project" value="InterPro"/>
</dbReference>
<dbReference type="InterPro" id="IPR002559">
    <property type="entry name" value="Transposase_11"/>
</dbReference>
<proteinExistence type="predicted"/>
<gene>
    <name evidence="3" type="ORF">SAMN04488548_136425</name>
</gene>
<dbReference type="NCBIfam" id="NF033559">
    <property type="entry name" value="transpos_IS1634"/>
    <property type="match status" value="1"/>
</dbReference>
<feature type="compositionally biased region" description="Low complexity" evidence="1">
    <location>
        <begin position="209"/>
        <end position="220"/>
    </location>
</feature>
<evidence type="ECO:0000313" key="3">
    <source>
        <dbReference type="EMBL" id="SDU80779.1"/>
    </source>
</evidence>
<accession>A0A1H2LIP3</accession>
<evidence type="ECO:0000259" key="2">
    <source>
        <dbReference type="Pfam" id="PF01609"/>
    </source>
</evidence>
<name>A0A1H2LIP3_9ACTN</name>
<dbReference type="GO" id="GO:0006313">
    <property type="term" value="P:DNA transposition"/>
    <property type="evidence" value="ECO:0007669"/>
    <property type="project" value="InterPro"/>
</dbReference>
<reference evidence="3 4" key="1">
    <citation type="submission" date="2016-10" db="EMBL/GenBank/DDBJ databases">
        <authorList>
            <person name="de Groot N.N."/>
        </authorList>
    </citation>
    <scope>NUCLEOTIDE SEQUENCE [LARGE SCALE GENOMIC DNA]</scope>
    <source>
        <strain evidence="3 4">DSM 44215</strain>
    </source>
</reference>
<dbReference type="EMBL" id="FNLM01000036">
    <property type="protein sequence ID" value="SDU80779.1"/>
    <property type="molecule type" value="Genomic_DNA"/>
</dbReference>
<dbReference type="STRING" id="158898.SAMN04488548_136425"/>
<dbReference type="AlphaFoldDB" id="A0A1H2LIP3"/>